<feature type="transmembrane region" description="Helical" evidence="5">
    <location>
        <begin position="234"/>
        <end position="256"/>
    </location>
</feature>
<gene>
    <name evidence="7" type="ORF">HNR30_008658</name>
</gene>
<proteinExistence type="predicted"/>
<dbReference type="AlphaFoldDB" id="A0A7W0HVP1"/>
<comment type="caution">
    <text evidence="7">The sequence shown here is derived from an EMBL/GenBank/DDBJ whole genome shotgun (WGS) entry which is preliminary data.</text>
</comment>
<feature type="transmembrane region" description="Helical" evidence="5">
    <location>
        <begin position="118"/>
        <end position="140"/>
    </location>
</feature>
<feature type="transmembrane region" description="Helical" evidence="5">
    <location>
        <begin position="20"/>
        <end position="43"/>
    </location>
</feature>
<keyword evidence="4 5" id="KW-0472">Membrane</keyword>
<feature type="transmembrane region" description="Helical" evidence="5">
    <location>
        <begin position="327"/>
        <end position="353"/>
    </location>
</feature>
<dbReference type="InterPro" id="IPR011701">
    <property type="entry name" value="MFS"/>
</dbReference>
<evidence type="ECO:0000313" key="7">
    <source>
        <dbReference type="EMBL" id="MBA2897262.1"/>
    </source>
</evidence>
<reference evidence="7 8" key="1">
    <citation type="submission" date="2020-07" db="EMBL/GenBank/DDBJ databases">
        <title>Genomic Encyclopedia of Type Strains, Phase IV (KMG-IV): sequencing the most valuable type-strain genomes for metagenomic binning, comparative biology and taxonomic classification.</title>
        <authorList>
            <person name="Goeker M."/>
        </authorList>
    </citation>
    <scope>NUCLEOTIDE SEQUENCE [LARGE SCALE GENOMIC DNA]</scope>
    <source>
        <strain evidence="7 8">DSM 45533</strain>
    </source>
</reference>
<dbReference type="PANTHER" id="PTHR23528:SF1">
    <property type="entry name" value="MAJOR FACILITATOR SUPERFAMILY (MFS) PROFILE DOMAIN-CONTAINING PROTEIN"/>
    <property type="match status" value="1"/>
</dbReference>
<dbReference type="RefSeq" id="WP_181615954.1">
    <property type="nucleotide sequence ID" value="NZ_BAABAM010000010.1"/>
</dbReference>
<dbReference type="Proteomes" id="UP000530928">
    <property type="component" value="Unassembled WGS sequence"/>
</dbReference>
<accession>A0A7W0HVP1</accession>
<keyword evidence="2 5" id="KW-0812">Transmembrane</keyword>
<dbReference type="GO" id="GO:0005886">
    <property type="term" value="C:plasma membrane"/>
    <property type="evidence" value="ECO:0007669"/>
    <property type="project" value="UniProtKB-SubCell"/>
</dbReference>
<evidence type="ECO:0000256" key="3">
    <source>
        <dbReference type="ARBA" id="ARBA00022989"/>
    </source>
</evidence>
<organism evidence="7 8">
    <name type="scientific">Nonomuraea soli</name>
    <dbReference type="NCBI Taxonomy" id="1032476"/>
    <lineage>
        <taxon>Bacteria</taxon>
        <taxon>Bacillati</taxon>
        <taxon>Actinomycetota</taxon>
        <taxon>Actinomycetes</taxon>
        <taxon>Streptosporangiales</taxon>
        <taxon>Streptosporangiaceae</taxon>
        <taxon>Nonomuraea</taxon>
    </lineage>
</organism>
<evidence type="ECO:0000313" key="8">
    <source>
        <dbReference type="Proteomes" id="UP000530928"/>
    </source>
</evidence>
<feature type="transmembrane region" description="Helical" evidence="5">
    <location>
        <begin position="94"/>
        <end position="112"/>
    </location>
</feature>
<feature type="transmembrane region" description="Helical" evidence="5">
    <location>
        <begin position="391"/>
        <end position="410"/>
    </location>
</feature>
<evidence type="ECO:0000256" key="4">
    <source>
        <dbReference type="ARBA" id="ARBA00023136"/>
    </source>
</evidence>
<evidence type="ECO:0000256" key="5">
    <source>
        <dbReference type="SAM" id="Phobius"/>
    </source>
</evidence>
<feature type="transmembrane region" description="Helical" evidence="5">
    <location>
        <begin position="268"/>
        <end position="290"/>
    </location>
</feature>
<feature type="transmembrane region" description="Helical" evidence="5">
    <location>
        <begin position="181"/>
        <end position="201"/>
    </location>
</feature>
<dbReference type="InterPro" id="IPR036259">
    <property type="entry name" value="MFS_trans_sf"/>
</dbReference>
<evidence type="ECO:0000256" key="2">
    <source>
        <dbReference type="ARBA" id="ARBA00022692"/>
    </source>
</evidence>
<dbReference type="GO" id="GO:0022857">
    <property type="term" value="F:transmembrane transporter activity"/>
    <property type="evidence" value="ECO:0007669"/>
    <property type="project" value="InterPro"/>
</dbReference>
<evidence type="ECO:0000259" key="6">
    <source>
        <dbReference type="PROSITE" id="PS50850"/>
    </source>
</evidence>
<dbReference type="PANTHER" id="PTHR23528">
    <property type="match status" value="1"/>
</dbReference>
<feature type="transmembrane region" description="Helical" evidence="5">
    <location>
        <begin position="302"/>
        <end position="321"/>
    </location>
</feature>
<dbReference type="Pfam" id="PF07690">
    <property type="entry name" value="MFS_1"/>
    <property type="match status" value="1"/>
</dbReference>
<dbReference type="SUPFAM" id="SSF103473">
    <property type="entry name" value="MFS general substrate transporter"/>
    <property type="match status" value="1"/>
</dbReference>
<sequence>MTQVQGATPSAEAGYRLGPLYLTLPLANIALFMLWMGIGGFVLPVHVQRITGENSVAALGLANTIGPLMATIANPIFGQISDRTRSRFGRRSPWILACVAVGIIALAVQASASTVLMLGVSWAVVQMIMNGYQAAITAIMPDRVPANRYGTFSALVGFGVPIGTVVMSSLFIAFPQLAAGGAYYLIMAVLAVAALLIVFASPDKSSAGLPREPFDLGEFMAGFVRPMKSADFRWAFIGRFGIMFGYMVIFTFNLFLLEDYIKIPREEVISKMGILALIGQVATIVAVMVIGPISDRVNRFKLFALISGLAAAVTLAVPLFMPTFNGMIIYNILHGMALGVFMAVDLALITKVLPNHAEAGKDMGVINIANAGPQILAPSIAAFLVLNLGGYTTLFYVGIAVSLIASFAVVKIKGVR</sequence>
<comment type="subcellular location">
    <subcellularLocation>
        <location evidence="1">Cell membrane</location>
        <topology evidence="1">Multi-pass membrane protein</topology>
    </subcellularLocation>
</comment>
<keyword evidence="8" id="KW-1185">Reference proteome</keyword>
<dbReference type="EMBL" id="JACDUR010000010">
    <property type="protein sequence ID" value="MBA2897262.1"/>
    <property type="molecule type" value="Genomic_DNA"/>
</dbReference>
<name>A0A7W0HVP1_9ACTN</name>
<feature type="transmembrane region" description="Helical" evidence="5">
    <location>
        <begin position="55"/>
        <end position="73"/>
    </location>
</feature>
<protein>
    <submittedName>
        <fullName evidence="7">MFS family permease</fullName>
    </submittedName>
</protein>
<dbReference type="Gene3D" id="1.20.1250.20">
    <property type="entry name" value="MFS general substrate transporter like domains"/>
    <property type="match status" value="2"/>
</dbReference>
<feature type="domain" description="Major facilitator superfamily (MFS) profile" evidence="6">
    <location>
        <begin position="231"/>
        <end position="416"/>
    </location>
</feature>
<keyword evidence="3 5" id="KW-1133">Transmembrane helix</keyword>
<feature type="transmembrane region" description="Helical" evidence="5">
    <location>
        <begin position="152"/>
        <end position="175"/>
    </location>
</feature>
<evidence type="ECO:0000256" key="1">
    <source>
        <dbReference type="ARBA" id="ARBA00004651"/>
    </source>
</evidence>
<feature type="transmembrane region" description="Helical" evidence="5">
    <location>
        <begin position="365"/>
        <end position="385"/>
    </location>
</feature>
<dbReference type="PROSITE" id="PS50850">
    <property type="entry name" value="MFS"/>
    <property type="match status" value="1"/>
</dbReference>
<dbReference type="InterPro" id="IPR020846">
    <property type="entry name" value="MFS_dom"/>
</dbReference>